<accession>E8RS54</accession>
<evidence type="ECO:0000256" key="1">
    <source>
        <dbReference type="ARBA" id="ARBA00009865"/>
    </source>
</evidence>
<dbReference type="HOGENOM" id="CLU_010779_2_0_5"/>
<sequence>MSAFSKTFMMGTTCLFLACASVATAQNPTPAKPKWPMKTWLFTSFQGSGDGLHLSSSDDGKVWADMGKVFLKPTVGSKLMRDPHILRGPDGIFRMVWTTGWKDKGIGYASSTDLVHWSEQKFLPFFETVAGTNNAWAPETFYDEATRQYVITWSSDVEGRFPETKSSERMNNRTYYVTTTDFETFSQPKLLIDAGFDHIDTTIVKSGQRYIAVFKEGDKQATKAWGAIRWAVADSATGPYRLMRNALVSGQRAEGPTLSVEGEKVRLYVDYYADKRYGAFETTDWVNWRDISGDVAVAQGQRHGTVFSAPAWLAEDLAKAPPSASLVTPVPAPPAILEGYTADPSIRVFGDTYYIYPTSDKPNWQTTDFSVWSSKNLLEWKKEGLILDVANDLKWGKVQAWAPDAIERNGTYYFYFCAEGSIGVATSKSPKGPFVDALGKPLLAKGTGIETNTIDPYPFIDDDGQAYLYYGNGRLGNVVKLKPDMITVDGPVHTIELKDHREAPVVFKRDGKYYFMWSIDDARSPNYRVGWGVADSPLGPVKTPNDGFIVLQKNGPAVGTAHHSVVNVPGTDRWYVAYHRHALPEGGGYQRQTVLARMEFTSDGAIKPMDPLVVPFKPGDAGEPVRPFNAARSK</sequence>
<dbReference type="InterPro" id="IPR023296">
    <property type="entry name" value="Glyco_hydro_beta-prop_sf"/>
</dbReference>
<keyword evidence="2" id="KW-0624">Polysaccharide degradation</keyword>
<dbReference type="STRING" id="573065.Astex_2684"/>
<dbReference type="Proteomes" id="UP000001492">
    <property type="component" value="Chromosome 2"/>
</dbReference>
<evidence type="ECO:0000313" key="9">
    <source>
        <dbReference type="EMBL" id="ADU14325.1"/>
    </source>
</evidence>
<dbReference type="EMBL" id="CP002396">
    <property type="protein sequence ID" value="ADU14325.1"/>
    <property type="molecule type" value="Genomic_DNA"/>
</dbReference>
<dbReference type="CDD" id="cd08983">
    <property type="entry name" value="GH43_Bt3655-like"/>
    <property type="match status" value="1"/>
</dbReference>
<evidence type="ECO:0000256" key="5">
    <source>
        <dbReference type="ARBA" id="ARBA00023295"/>
    </source>
</evidence>
<dbReference type="PANTHER" id="PTHR43772">
    <property type="entry name" value="ENDO-1,4-BETA-XYLANASE"/>
    <property type="match status" value="1"/>
</dbReference>
<proteinExistence type="inferred from homology"/>
<evidence type="ECO:0000256" key="8">
    <source>
        <dbReference type="SAM" id="SignalP"/>
    </source>
</evidence>
<organism evidence="9 10">
    <name type="scientific">Asticcacaulis excentricus (strain ATCC 15261 / DSM 4724 / KCTC 12464 / NCIMB 9791 / VKM B-1370 / CB 48)</name>
    <dbReference type="NCBI Taxonomy" id="573065"/>
    <lineage>
        <taxon>Bacteria</taxon>
        <taxon>Pseudomonadati</taxon>
        <taxon>Pseudomonadota</taxon>
        <taxon>Alphaproteobacteria</taxon>
        <taxon>Caulobacterales</taxon>
        <taxon>Caulobacteraceae</taxon>
        <taxon>Asticcacaulis</taxon>
    </lineage>
</organism>
<feature type="signal peptide" evidence="8">
    <location>
        <begin position="1"/>
        <end position="25"/>
    </location>
</feature>
<dbReference type="OrthoDB" id="9760116at2"/>
<evidence type="ECO:0000256" key="6">
    <source>
        <dbReference type="PIRSR" id="PIRSR606710-1"/>
    </source>
</evidence>
<dbReference type="KEGG" id="aex:Astex_2684"/>
<evidence type="ECO:0000256" key="4">
    <source>
        <dbReference type="ARBA" id="ARBA00023277"/>
    </source>
</evidence>
<feature type="chain" id="PRO_5003230033" evidence="8">
    <location>
        <begin position="26"/>
        <end position="634"/>
    </location>
</feature>
<evidence type="ECO:0000256" key="2">
    <source>
        <dbReference type="ARBA" id="ARBA00022651"/>
    </source>
</evidence>
<name>E8RS54_ASTEC</name>
<comment type="similarity">
    <text evidence="1">Belongs to the glycosyl hydrolase 43 family.</text>
</comment>
<reference evidence="10" key="1">
    <citation type="submission" date="2010-12" db="EMBL/GenBank/DDBJ databases">
        <title>Complete sequence of chromosome 2 of Asticcacaulis excentricus CB 48.</title>
        <authorList>
            <consortium name="US DOE Joint Genome Institute"/>
            <person name="Lucas S."/>
            <person name="Copeland A."/>
            <person name="Lapidus A."/>
            <person name="Cheng J.-F."/>
            <person name="Bruce D."/>
            <person name="Goodwin L."/>
            <person name="Pitluck S."/>
            <person name="Teshima H."/>
            <person name="Davenport K."/>
            <person name="Detter J.C."/>
            <person name="Han C."/>
            <person name="Tapia R."/>
            <person name="Land M."/>
            <person name="Hauser L."/>
            <person name="Jeffries C."/>
            <person name="Kyrpides N."/>
            <person name="Ivanova N."/>
            <person name="Ovchinnikova G."/>
            <person name="Brun Y.V."/>
            <person name="Woyke T."/>
        </authorList>
    </citation>
    <scope>NUCLEOTIDE SEQUENCE [LARGE SCALE GENOMIC DNA]</scope>
    <source>
        <strain evidence="10">ATCC 15261 / DSM 4724 / KCTC 12464 / NCIMB 9791 / VKM B-1370 / CB 48</strain>
    </source>
</reference>
<dbReference type="Pfam" id="PF04616">
    <property type="entry name" value="Glyco_hydro_43"/>
    <property type="match status" value="1"/>
</dbReference>
<dbReference type="Gene3D" id="2.115.10.20">
    <property type="entry name" value="Glycosyl hydrolase domain, family 43"/>
    <property type="match status" value="2"/>
</dbReference>
<dbReference type="CDD" id="cd09004">
    <property type="entry name" value="GH43_bXyl-like"/>
    <property type="match status" value="1"/>
</dbReference>
<gene>
    <name evidence="9" type="ordered locus">Astex_2684</name>
</gene>
<keyword evidence="3 9" id="KW-0378">Hydrolase</keyword>
<keyword evidence="10" id="KW-1185">Reference proteome</keyword>
<keyword evidence="8" id="KW-0732">Signal</keyword>
<keyword evidence="2" id="KW-0858">Xylan degradation</keyword>
<dbReference type="GO" id="GO:0045493">
    <property type="term" value="P:xylan catabolic process"/>
    <property type="evidence" value="ECO:0007669"/>
    <property type="project" value="UniProtKB-KW"/>
</dbReference>
<dbReference type="RefSeq" id="WP_013480149.1">
    <property type="nucleotide sequence ID" value="NC_014817.1"/>
</dbReference>
<protein>
    <submittedName>
        <fullName evidence="9">Glycoside hydrolase family 43</fullName>
    </submittedName>
</protein>
<dbReference type="SUPFAM" id="SSF75005">
    <property type="entry name" value="Arabinanase/levansucrase/invertase"/>
    <property type="match status" value="2"/>
</dbReference>
<dbReference type="InterPro" id="IPR052176">
    <property type="entry name" value="Glycosyl_Hydrlase_43_Enz"/>
</dbReference>
<dbReference type="AlphaFoldDB" id="E8RS54"/>
<feature type="site" description="Important for catalytic activity, responsible for pKa modulation of the active site Glu and correct orientation of both the proton donor and substrate" evidence="7">
    <location>
        <position position="455"/>
    </location>
</feature>
<feature type="active site" description="Proton acceptor" evidence="6">
    <location>
        <position position="343"/>
    </location>
</feature>
<dbReference type="eggNOG" id="COG3507">
    <property type="taxonomic scope" value="Bacteria"/>
</dbReference>
<keyword evidence="4" id="KW-0119">Carbohydrate metabolism</keyword>
<dbReference type="PANTHER" id="PTHR43772:SF2">
    <property type="entry name" value="PUTATIVE (AFU_ORTHOLOGUE AFUA_2G04480)-RELATED"/>
    <property type="match status" value="1"/>
</dbReference>
<evidence type="ECO:0000256" key="7">
    <source>
        <dbReference type="PIRSR" id="PIRSR606710-2"/>
    </source>
</evidence>
<dbReference type="GO" id="GO:0004553">
    <property type="term" value="F:hydrolase activity, hydrolyzing O-glycosyl compounds"/>
    <property type="evidence" value="ECO:0007669"/>
    <property type="project" value="InterPro"/>
</dbReference>
<dbReference type="InterPro" id="IPR006710">
    <property type="entry name" value="Glyco_hydro_43"/>
</dbReference>
<evidence type="ECO:0000313" key="10">
    <source>
        <dbReference type="Proteomes" id="UP000001492"/>
    </source>
</evidence>
<dbReference type="PROSITE" id="PS51257">
    <property type="entry name" value="PROKAR_LIPOPROTEIN"/>
    <property type="match status" value="1"/>
</dbReference>
<feature type="active site" description="Proton donor" evidence="6">
    <location>
        <position position="502"/>
    </location>
</feature>
<keyword evidence="5" id="KW-0326">Glycosidase</keyword>
<evidence type="ECO:0000256" key="3">
    <source>
        <dbReference type="ARBA" id="ARBA00022801"/>
    </source>
</evidence>